<dbReference type="Gene3D" id="3.30.1330.60">
    <property type="entry name" value="OmpA-like domain"/>
    <property type="match status" value="1"/>
</dbReference>
<dbReference type="RefSeq" id="WP_019940777.1">
    <property type="nucleotide sequence ID" value="NZ_BMLI01000002.1"/>
</dbReference>
<comment type="caution">
    <text evidence="3">The sequence shown here is derived from an EMBL/GenBank/DDBJ whole genome shotgun (WGS) entry which is preliminary data.</text>
</comment>
<evidence type="ECO:0000313" key="3">
    <source>
        <dbReference type="EMBL" id="GGN02648.1"/>
    </source>
</evidence>
<feature type="domain" description="PpiC" evidence="2">
    <location>
        <begin position="129"/>
        <end position="231"/>
    </location>
</feature>
<keyword evidence="1" id="KW-0697">Rotamase</keyword>
<dbReference type="PROSITE" id="PS51257">
    <property type="entry name" value="PROKAR_LIPOPROTEIN"/>
    <property type="match status" value="1"/>
</dbReference>
<name>A0ABQ2I7C1_9BACT</name>
<proteinExistence type="predicted"/>
<dbReference type="Proteomes" id="UP000632339">
    <property type="component" value="Unassembled WGS sequence"/>
</dbReference>
<dbReference type="InterPro" id="IPR000297">
    <property type="entry name" value="PPIase_PpiC"/>
</dbReference>
<accession>A0ABQ2I7C1</accession>
<dbReference type="PANTHER" id="PTHR47245:SF2">
    <property type="entry name" value="PEPTIDYL-PROLYL CIS-TRANS ISOMERASE HP_0175-RELATED"/>
    <property type="match status" value="1"/>
</dbReference>
<dbReference type="PROSITE" id="PS50198">
    <property type="entry name" value="PPIC_PPIASE_2"/>
    <property type="match status" value="2"/>
</dbReference>
<organism evidence="3 4">
    <name type="scientific">Dyadobacter beijingensis</name>
    <dbReference type="NCBI Taxonomy" id="365489"/>
    <lineage>
        <taxon>Bacteria</taxon>
        <taxon>Pseudomonadati</taxon>
        <taxon>Bacteroidota</taxon>
        <taxon>Cytophagia</taxon>
        <taxon>Cytophagales</taxon>
        <taxon>Spirosomataceae</taxon>
        <taxon>Dyadobacter</taxon>
    </lineage>
</organism>
<protein>
    <recommendedName>
        <fullName evidence="2">PpiC domain-containing protein</fullName>
    </recommendedName>
</protein>
<reference evidence="4" key="1">
    <citation type="journal article" date="2019" name="Int. J. Syst. Evol. Microbiol.">
        <title>The Global Catalogue of Microorganisms (GCM) 10K type strain sequencing project: providing services to taxonomists for standard genome sequencing and annotation.</title>
        <authorList>
            <consortium name="The Broad Institute Genomics Platform"/>
            <consortium name="The Broad Institute Genome Sequencing Center for Infectious Disease"/>
            <person name="Wu L."/>
            <person name="Ma J."/>
        </authorList>
    </citation>
    <scope>NUCLEOTIDE SEQUENCE [LARGE SCALE GENOMIC DNA]</scope>
    <source>
        <strain evidence="4">CGMCC 1.6375</strain>
    </source>
</reference>
<dbReference type="SUPFAM" id="SSF54534">
    <property type="entry name" value="FKBP-like"/>
    <property type="match status" value="2"/>
</dbReference>
<evidence type="ECO:0000256" key="1">
    <source>
        <dbReference type="PROSITE-ProRule" id="PRU00278"/>
    </source>
</evidence>
<dbReference type="Gene3D" id="3.10.50.40">
    <property type="match status" value="2"/>
</dbReference>
<sequence length="763" mass="86836">MSKIQFHIGLITITLVSACKTSAPPQQTVTETQPLLAIGNEQFSIDDYQDSYNKNKFASDSTRALTPEEYLPVYTDLKMKVLQAKSEGKDTTLDYREEIASYRDQLAKNQLIDKDLVEKLTNEAYNRLKQEVRASHILVGVSEDASPADTLEAHRAAIALRGRLEEGTDFGDMAARFSKDPAAKTTKGDLGYFTAFQTLYPIETAAYALPVGKISQPVRTKAGYHLIKVNDRRANRGMVRIAHIMVKVDTAGTAAQKESAKARIDEAYAQLQSGAEWNMVTDKYSDDRESRKNGGLLPLFGTGQMVPEIEEAAFALTRPQSYSKPVLTMYGWHIIRLVEKRPIETLTNMAPMLRKKVVTDSRGKVIEQANAKRLRDKYAVQEAADQWKLVAALADSTLRTGKWDYQRAVSADWSNITLFRIQQQPYDALSFLNYVKRKQTPRAKDASPEVVFRKYYTDYLTEALTEYEKEHLEENNPEFRSLMNEIREGVLFSQIMEEQVWQRSLSDSTGQRSFYERNKARYNQPERALATLVAAKDTQTLNSIKKTLATSPYKLERKSKELLFPINSAEIGNEQLDALNDLYIIMEKNADYVVEIAGYRSADEPEIISSTRVRNVVKYLNARNIPILRIIEKDYGSFRQSAEPERNRRVAFQFFSQSKNDVEKVYNTITPGAVTIREGYFPKTDPLLSGVKWQSGEQTIAANGSFLWVNVAKIEPPRPKTFSEARGSVINDYQKELEKQWVSRLQEKFPVKVNAQELEKIKR</sequence>
<gene>
    <name evidence="3" type="ORF">GCM10010967_41670</name>
</gene>
<keyword evidence="4" id="KW-1185">Reference proteome</keyword>
<evidence type="ECO:0000313" key="4">
    <source>
        <dbReference type="Proteomes" id="UP000632339"/>
    </source>
</evidence>
<feature type="domain" description="PpiC" evidence="2">
    <location>
        <begin position="236"/>
        <end position="339"/>
    </location>
</feature>
<dbReference type="PANTHER" id="PTHR47245">
    <property type="entry name" value="PEPTIDYLPROLYL ISOMERASE"/>
    <property type="match status" value="1"/>
</dbReference>
<dbReference type="InterPro" id="IPR036737">
    <property type="entry name" value="OmpA-like_sf"/>
</dbReference>
<dbReference type="EMBL" id="BMLI01000002">
    <property type="protein sequence ID" value="GGN02648.1"/>
    <property type="molecule type" value="Genomic_DNA"/>
</dbReference>
<evidence type="ECO:0000259" key="2">
    <source>
        <dbReference type="PROSITE" id="PS50198"/>
    </source>
</evidence>
<dbReference type="Pfam" id="PF00639">
    <property type="entry name" value="Rotamase"/>
    <property type="match status" value="2"/>
</dbReference>
<keyword evidence="1" id="KW-0413">Isomerase</keyword>
<dbReference type="SUPFAM" id="SSF103088">
    <property type="entry name" value="OmpA-like"/>
    <property type="match status" value="1"/>
</dbReference>
<dbReference type="InterPro" id="IPR050245">
    <property type="entry name" value="PrsA_foldase"/>
</dbReference>
<dbReference type="InterPro" id="IPR046357">
    <property type="entry name" value="PPIase_dom_sf"/>
</dbReference>